<protein>
    <recommendedName>
        <fullName evidence="2">BAH domain-containing protein</fullName>
    </recommendedName>
</protein>
<organism evidence="1">
    <name type="scientific">Sesamum angustifolium</name>
    <dbReference type="NCBI Taxonomy" id="2727405"/>
    <lineage>
        <taxon>Eukaryota</taxon>
        <taxon>Viridiplantae</taxon>
        <taxon>Streptophyta</taxon>
        <taxon>Embryophyta</taxon>
        <taxon>Tracheophyta</taxon>
        <taxon>Spermatophyta</taxon>
        <taxon>Magnoliopsida</taxon>
        <taxon>eudicotyledons</taxon>
        <taxon>Gunneridae</taxon>
        <taxon>Pentapetalae</taxon>
        <taxon>asterids</taxon>
        <taxon>lamiids</taxon>
        <taxon>Lamiales</taxon>
        <taxon>Pedaliaceae</taxon>
        <taxon>Sesamum</taxon>
    </lineage>
</organism>
<reference evidence="1" key="1">
    <citation type="submission" date="2020-06" db="EMBL/GenBank/DDBJ databases">
        <authorList>
            <person name="Li T."/>
            <person name="Hu X."/>
            <person name="Zhang T."/>
            <person name="Song X."/>
            <person name="Zhang H."/>
            <person name="Dai N."/>
            <person name="Sheng W."/>
            <person name="Hou X."/>
            <person name="Wei L."/>
        </authorList>
    </citation>
    <scope>NUCLEOTIDE SEQUENCE</scope>
    <source>
        <strain evidence="1">G01</strain>
        <tissue evidence="1">Leaf</tissue>
    </source>
</reference>
<dbReference type="AlphaFoldDB" id="A0AAW2KWW4"/>
<dbReference type="Gene3D" id="2.30.30.490">
    <property type="match status" value="1"/>
</dbReference>
<gene>
    <name evidence="1" type="ORF">Sangu_2392500</name>
</gene>
<comment type="caution">
    <text evidence="1">The sequence shown here is derived from an EMBL/GenBank/DDBJ whole genome shotgun (WGS) entry which is preliminary data.</text>
</comment>
<name>A0AAW2KWW4_9LAMI</name>
<dbReference type="EMBL" id="JACGWK010000016">
    <property type="protein sequence ID" value="KAL0310978.1"/>
    <property type="molecule type" value="Genomic_DNA"/>
</dbReference>
<dbReference type="PANTHER" id="PTHR47527:SF3">
    <property type="entry name" value="RING_FYVE_PHD ZINC FINGER SUPERFAMILY PROTEIN"/>
    <property type="match status" value="1"/>
</dbReference>
<reference evidence="1" key="2">
    <citation type="journal article" date="2024" name="Plant">
        <title>Genomic evolution and insights into agronomic trait innovations of Sesamum species.</title>
        <authorList>
            <person name="Miao H."/>
            <person name="Wang L."/>
            <person name="Qu L."/>
            <person name="Liu H."/>
            <person name="Sun Y."/>
            <person name="Le M."/>
            <person name="Wang Q."/>
            <person name="Wei S."/>
            <person name="Zheng Y."/>
            <person name="Lin W."/>
            <person name="Duan Y."/>
            <person name="Cao H."/>
            <person name="Xiong S."/>
            <person name="Wang X."/>
            <person name="Wei L."/>
            <person name="Li C."/>
            <person name="Ma Q."/>
            <person name="Ju M."/>
            <person name="Zhao R."/>
            <person name="Li G."/>
            <person name="Mu C."/>
            <person name="Tian Q."/>
            <person name="Mei H."/>
            <person name="Zhang T."/>
            <person name="Gao T."/>
            <person name="Zhang H."/>
        </authorList>
    </citation>
    <scope>NUCLEOTIDE SEQUENCE</scope>
    <source>
        <strain evidence="1">G01</strain>
    </source>
</reference>
<dbReference type="PANTHER" id="PTHR47527">
    <property type="entry name" value="RING/FYVE/PHD ZINC FINGER SUPERFAMILY PROTEIN"/>
    <property type="match status" value="1"/>
</dbReference>
<proteinExistence type="predicted"/>
<evidence type="ECO:0008006" key="2">
    <source>
        <dbReference type="Google" id="ProtNLM"/>
    </source>
</evidence>
<evidence type="ECO:0000313" key="1">
    <source>
        <dbReference type="EMBL" id="KAL0310978.1"/>
    </source>
</evidence>
<sequence length="363" mass="40552">MNTSKLFPNSAVVPSTSSQNIGASEEKFGQLKVTVNGNTSMQNVPTGAVENNFSHQISGSKREDAKGMQQSDIISGRGETNDKVSSGRCPNNMMKASSSACVPSVSSIPDEIYDNLRMQNGEANTLQQSLENDVMVRDSQESHGDENLNHKPNLLKEESVQVLDEKIYYTSCSINGHVYKVMDHVLIRFDNDKLIPSKLQAMWEDNLSSKKWVTVKHCYFPGDLPEAVGRPCLLENSEPPVSLFTPEKEINYHVKYVVGFVLCLKGPIAAEKFYWVYKVQNQLKEYIPSHLELVYESTCDRTVMAGLIQSPCEVLPAKKFAEETEKRSCSGAQQGDLLPPLYLCKCVYCFKHSFLLPSSQFVL</sequence>
<accession>A0AAW2KWW4</accession>
<dbReference type="InterPro" id="IPR043151">
    <property type="entry name" value="BAH_sf"/>
</dbReference>